<proteinExistence type="predicted"/>
<reference evidence="2 3" key="1">
    <citation type="submission" date="2017-06" db="EMBL/GenBank/DDBJ databases">
        <title>Genome sequencing of cyanobaciteial culture collection at National Institute for Environmental Studies (NIES).</title>
        <authorList>
            <person name="Hirose Y."/>
            <person name="Shimura Y."/>
            <person name="Fujisawa T."/>
            <person name="Nakamura Y."/>
            <person name="Kawachi M."/>
        </authorList>
    </citation>
    <scope>NUCLEOTIDE SEQUENCE [LARGE SCALE GENOMIC DNA]</scope>
    <source>
        <strain evidence="2 3">NIES-4072</strain>
    </source>
</reference>
<organism evidence="2 3">
    <name type="scientific">Nostoc commune NIES-4072</name>
    <dbReference type="NCBI Taxonomy" id="2005467"/>
    <lineage>
        <taxon>Bacteria</taxon>
        <taxon>Bacillati</taxon>
        <taxon>Cyanobacteriota</taxon>
        <taxon>Cyanophyceae</taxon>
        <taxon>Nostocales</taxon>
        <taxon>Nostocaceae</taxon>
        <taxon>Nostoc</taxon>
    </lineage>
</organism>
<dbReference type="AlphaFoldDB" id="A0A2R5FUK8"/>
<dbReference type="InterPro" id="IPR025669">
    <property type="entry name" value="AAA_dom"/>
</dbReference>
<dbReference type="CDD" id="cd02042">
    <property type="entry name" value="ParAB_family"/>
    <property type="match status" value="1"/>
</dbReference>
<dbReference type="OrthoDB" id="477717at2"/>
<sequence>MSTKIIAFFNNKGGVGKTSLVYHLAWMYQDLGLRVVAADLDPQANLTAAFLDEERLEQIWLENDQPTTIFDCIQPLLKGIGDIDNPHLEYVQENQPSRQLTLLSPFLELGSLALLVGDLALSGFEDELSAQWPNCLGGGGQERALRVISAFWRILQQTAINHKANIILMDLGPNLGAINRAALIAADYVVVPLAPDLFSLQGLRNLGPTLRTWREEWQERLAKTSSSGKKGLASDLQLPQGTMQPVGYIVLQHSVRLDRVVKAYERWIARIPTVYQEVVLNSKSENISIENDPNCLALLKNYQSLMPMAQEAHKPMFYLKPADGAIGAHTKAVKNVYEDFKKLAHKIAEQTQLEIS</sequence>
<dbReference type="Proteomes" id="UP000245124">
    <property type="component" value="Unassembled WGS sequence"/>
</dbReference>
<feature type="domain" description="AAA" evidence="1">
    <location>
        <begin position="3"/>
        <end position="221"/>
    </location>
</feature>
<evidence type="ECO:0000313" key="2">
    <source>
        <dbReference type="EMBL" id="GBG21709.1"/>
    </source>
</evidence>
<dbReference type="PANTHER" id="PTHR13696">
    <property type="entry name" value="P-LOOP CONTAINING NUCLEOSIDE TRIPHOSPHATE HYDROLASE"/>
    <property type="match status" value="1"/>
</dbReference>
<dbReference type="PANTHER" id="PTHR13696:SF99">
    <property type="entry name" value="COBYRINIC ACID AC-DIAMIDE SYNTHASE"/>
    <property type="match status" value="1"/>
</dbReference>
<keyword evidence="3" id="KW-1185">Reference proteome</keyword>
<dbReference type="InterPro" id="IPR050678">
    <property type="entry name" value="DNA_Partitioning_ATPase"/>
</dbReference>
<dbReference type="Gene3D" id="3.40.50.300">
    <property type="entry name" value="P-loop containing nucleotide triphosphate hydrolases"/>
    <property type="match status" value="1"/>
</dbReference>
<accession>A0A2R5FUK8</accession>
<gene>
    <name evidence="2" type="ORF">NIES4072_53970</name>
</gene>
<name>A0A2R5FUK8_NOSCO</name>
<comment type="caution">
    <text evidence="2">The sequence shown here is derived from an EMBL/GenBank/DDBJ whole genome shotgun (WGS) entry which is preliminary data.</text>
</comment>
<protein>
    <submittedName>
        <fullName evidence="2">Putative regulatory protein cII</fullName>
    </submittedName>
</protein>
<dbReference type="RefSeq" id="WP_109011560.1">
    <property type="nucleotide sequence ID" value="NZ_BDUD01000001.1"/>
</dbReference>
<dbReference type="SUPFAM" id="SSF52540">
    <property type="entry name" value="P-loop containing nucleoside triphosphate hydrolases"/>
    <property type="match status" value="1"/>
</dbReference>
<evidence type="ECO:0000259" key="1">
    <source>
        <dbReference type="Pfam" id="PF13614"/>
    </source>
</evidence>
<evidence type="ECO:0000313" key="3">
    <source>
        <dbReference type="Proteomes" id="UP000245124"/>
    </source>
</evidence>
<dbReference type="EMBL" id="BDUD01000001">
    <property type="protein sequence ID" value="GBG21709.1"/>
    <property type="molecule type" value="Genomic_DNA"/>
</dbReference>
<dbReference type="Pfam" id="PF13614">
    <property type="entry name" value="AAA_31"/>
    <property type="match status" value="1"/>
</dbReference>
<dbReference type="InterPro" id="IPR027417">
    <property type="entry name" value="P-loop_NTPase"/>
</dbReference>